<reference evidence="2" key="1">
    <citation type="submission" date="2023-06" db="EMBL/GenBank/DDBJ databases">
        <title>Survivors Of The Sea: Transcriptome response of Skeletonema marinoi to long-term dormancy.</title>
        <authorList>
            <person name="Pinder M.I.M."/>
            <person name="Kourtchenko O."/>
            <person name="Robertson E.K."/>
            <person name="Larsson T."/>
            <person name="Maumus F."/>
            <person name="Osuna-Cruz C.M."/>
            <person name="Vancaester E."/>
            <person name="Stenow R."/>
            <person name="Vandepoele K."/>
            <person name="Ploug H."/>
            <person name="Bruchert V."/>
            <person name="Godhe A."/>
            <person name="Topel M."/>
        </authorList>
    </citation>
    <scope>NUCLEOTIDE SEQUENCE</scope>
    <source>
        <strain evidence="2">R05AC</strain>
    </source>
</reference>
<feature type="region of interest" description="Disordered" evidence="1">
    <location>
        <begin position="27"/>
        <end position="46"/>
    </location>
</feature>
<dbReference type="EMBL" id="JATAAI010000018">
    <property type="protein sequence ID" value="KAK1739276.1"/>
    <property type="molecule type" value="Genomic_DNA"/>
</dbReference>
<feature type="region of interest" description="Disordered" evidence="1">
    <location>
        <begin position="1"/>
        <end position="21"/>
    </location>
</feature>
<keyword evidence="3" id="KW-1185">Reference proteome</keyword>
<evidence type="ECO:0000313" key="2">
    <source>
        <dbReference type="EMBL" id="KAK1739276.1"/>
    </source>
</evidence>
<accession>A0AAD8Y5V3</accession>
<evidence type="ECO:0000256" key="1">
    <source>
        <dbReference type="SAM" id="MobiDB-lite"/>
    </source>
</evidence>
<protein>
    <submittedName>
        <fullName evidence="2">Uncharacterized protein</fullName>
    </submittedName>
</protein>
<proteinExistence type="predicted"/>
<organism evidence="2 3">
    <name type="scientific">Skeletonema marinoi</name>
    <dbReference type="NCBI Taxonomy" id="267567"/>
    <lineage>
        <taxon>Eukaryota</taxon>
        <taxon>Sar</taxon>
        <taxon>Stramenopiles</taxon>
        <taxon>Ochrophyta</taxon>
        <taxon>Bacillariophyta</taxon>
        <taxon>Coscinodiscophyceae</taxon>
        <taxon>Thalassiosirophycidae</taxon>
        <taxon>Thalassiosirales</taxon>
        <taxon>Skeletonemataceae</taxon>
        <taxon>Skeletonema</taxon>
        <taxon>Skeletonema marinoi-dohrnii complex</taxon>
    </lineage>
</organism>
<evidence type="ECO:0000313" key="3">
    <source>
        <dbReference type="Proteomes" id="UP001224775"/>
    </source>
</evidence>
<comment type="caution">
    <text evidence="2">The sequence shown here is derived from an EMBL/GenBank/DDBJ whole genome shotgun (WGS) entry which is preliminary data.</text>
</comment>
<dbReference type="AlphaFoldDB" id="A0AAD8Y5V3"/>
<name>A0AAD8Y5V3_9STRA</name>
<gene>
    <name evidence="2" type="ORF">QTG54_009819</name>
</gene>
<sequence>MANNHHQYEEVHLTDDDDAEDIELVSGGVGGRQRRAAPPLSSSGGGGSTTKWIVILFLIVLVGVYKLGMEEGKAEVQHEGLNGGGGVTDNYSDVDVKQTQHEDAAVQEEQIKKTETTTTTTTTVPPKPPMKFTMDHLTAMRTECNNLINTLNDYYYGEDKAIAMLMNSHIAPWDFNEVELDHVESTDESTFVNQYPPRKLRAVKLVNTMLRALVSDSQRTFLMGGIGSSVMAGHDNCHYDAYESQMERLFSPIWQAADMEFTFQNAGEGGGCGDSFENQVWCVKQNISPDVDVVHYEWTYFEHGAAYDWHESLLRWIQMLPKQPPLHIFNTGRNNKNDRDVKLTDYYARYGFNAFYMRTGFENGGYDYEKEKSEKEIDRFAWGHVGDGYHNTTRYGELEEDDLRKTSLGVVMRNWHPGPMGFQLTSDSFTYVYTHAILKALDIIEKEVNDGKDPREKWDASTRPIFMKGDLLEPMYCDPIYCVVDEPPGCLNYELPTFGQWGPRVEDPDDDLNPYLGEVQKWNVWHKDNDLWYMVGKQDTSLFKKRDDAEMCRHLDACGGISASKAEDGMVVFRLPKMEVGLVVVCGCCGKDVGQNMFMDNENLEISFNTVPLNKTTFDVWPNKKCVRLLKKFPTSGRESETPTGHHYLALKLLENQVGADVRISHVFTI</sequence>
<dbReference type="Proteomes" id="UP001224775">
    <property type="component" value="Unassembled WGS sequence"/>
</dbReference>
<feature type="compositionally biased region" description="Basic and acidic residues" evidence="1">
    <location>
        <begin position="1"/>
        <end position="14"/>
    </location>
</feature>